<evidence type="ECO:0000256" key="2">
    <source>
        <dbReference type="ARBA" id="ARBA00001946"/>
    </source>
</evidence>
<keyword evidence="16" id="KW-0862">Zinc</keyword>
<keyword evidence="13 19" id="KW-0472">Membrane</keyword>
<comment type="pathway">
    <text evidence="4">Protein modification; protein glycosylation.</text>
</comment>
<feature type="region of interest" description="Disordered" evidence="18">
    <location>
        <begin position="1442"/>
        <end position="1476"/>
    </location>
</feature>
<feature type="compositionally biased region" description="Basic and acidic residues" evidence="18">
    <location>
        <begin position="1266"/>
        <end position="1286"/>
    </location>
</feature>
<sequence length="3206" mass="361519">MSVASWQAFSLSILVQWSNDDGELAPLAAGARLGCYRELRGRLWSAGPLEEEIEILLDRWQEEEYRRDIPPGWIPGDASYPLRTYFDKLKLWYRIANVEDEAIGPLVAGRLYGRASTIAMSLRVPRPDGTFDVGDAALVRLAVDEVREAATNVIIQNHIPSGVQFLANALRTAFGQQDQDLATQALDKFFGLARGKLSLSEYSVEFDSRYDDAHGRAGLQLNDVAGDYTRFNDARALALRVNPNRRDPDDAQILFEENDESYGDYDAYYQDWGDDYEAEDSWWYGYEEADEGEWVYEEYANDETYYENHDASDESWQEVDLEAGMTSGSASDSNVSGEYNEAYYKGKGNGSDEGCFNCGSKFHRVRDCPLGKGKNKKGSHNYKGKGKSKGFWRWRPDFKGKSKGKSKYPWRSKGKGKGKGFGRKGHYYAYQEEDNYKPRGGLSISEGIPDASTPQEVATSPKEVKTTKRAESFVIHTSSEDEDFKKPTDGYSGQPEYTTKDRYDKKLKMNFMVFNMKKEETQMSYHTIHGQERYGLLIDLGAASGLVGSEALRMLKSCSMGEMEINRNKITPVSGISGNSESTLGEVTLTMATAGQPITYTAEVIGGAGSLCPALVGNPTLRRLGASILTDWFENGDGMLVLNTKDAMDAEVNHVKFFRILLTDSGHYILPCDNVQNEKVPRASKHEAIAFFQKITEITSKVWPDVQPRVRHCFHSQTAAEDDRCDYNRGHERDKGPMKSQDHDVGCDHLACENGEEDELRNSVPSRKIHFIDEEQQKKSEEPYDLMNSEKNKSLSPIAEERDSEDEVSPSAILAEQCMKNDKSKEPAKNSNHLINEHPAGPAILAPAIHDEQGLREASYDEEKNVFLSYTGDMIPETADQLRHLRKILMRRCVNVSKIDLLYNYVKIFLHDKMPMADIIQYLSYMNLLKLKTWPQDAYAAELYEGVEIKNLTSKALSVPTTHMLKKLLLETINATMGVFNEAARRKIDYVHWLDNPMLMSLFKEFFKDLIQVKGVKIELRPFHLASAEPKLPLTSSYLRMQVRGNVKAWDIHPPEDLREMSFSQINAALDEDDWAITIYGVEHDMAPSPSTPASRPRTRPDEPGIVQPAQNLDEMDEKSIADLKRTEDALRKLMRFVESLTEYKTNIYGWLRRDGKWRFFPREDDHATKIMLWVQYIYKGLSKHQVHGALLGRSLRNIKPPSNTVGHLISWIHGGQGYAVQEHFSDGFLKMKRVSNYSREEMCTIYLFHYHPDPVEEPASQSTINKDDDKMDVNVPDDRGEKRDAPETRTVVMAPEKKRQRIYNVKKELDFLRHLYVNMTENHIIQIDCGHDWLTGCHMWSEDEEMILKAEKDESMVRTTHASVLVGLAAFATSKKMLAAMMPTLAFGTLVDAQSTEPENQEQKSYFFVYLMIFITVILAVMLERMVTSWMSKKRRIQPVKIESDDDDDMDVDQEGDQPSSSGASFHRKRKASPRDTWEDLARKVIDEKETLKRKNKKSEEDAHLQQQEIDSLKFDNEWWKDKYEKLEEKYDDKDFELKNLKNDMTVVTARKKVLESTVSDMRAGLVKLEDENAELKMKLDRKTAASSERPAPPTPRITDNAEMAGEIEKLQKMVKFKDQEIMRHLARIKSLEMPETIFITKTGKKFHREGCPHLREGEQDMRLARWLALTAVVLAQLLAVAYFCLWAYRIRMHPVRDYGYLIHEFDPWFNFRVAQYLAKNGWFKFAKWYDYMSWYPIGRPIGTTTYPGMQFASIGIWRVMKLLPKAEWELTWLLEHLPKGWKTYLPGHGKLSFSSMSLNDVCVLTPAWFGGVATLSLVLLTVEASESPSAGVAAGLVMAIIPAHMMRSSAGEYDNEAVAVACFCATFWLWCRSIRTPKSWPWGLLAGFAYFTAAATWGGYIFVNNMIGLHAAVLVALGKYNSGLYKAYTLWYVVGTSLATLVPVIGWTPLRAVEQMPTLLVFVTFQLMHICDLVRQRTSRLDNPWKFCAFRVAVFGSTILVGAGVCWILYSMGHFAPLGARIRGLFLKHKKTGNPLVDSVAEHSATSNSAYEQFLGDARFVAGVGLLFCWHQRTPAKIFPVIYALVAYHFSGKMSRLMIICGPIVSMLAGYPIGIVTDWCLQQFLNLLCAPREQPVVEKEIRTGGMGSIYRTLWGVFQPMVLAKEAEDALSLADDIQCRFPRPCRAMRCSVAILVLVTGYMNLRQPTKKFIKTCEEIAPHMGHPSIVFQSQQGLITDYLDGYKWMKDNTPADARVMAWWDYGYQITGIGNRTSIADGNTWNHEHIATLGRTLTNPEKKAHNIMRHLADYVLVWAGGHGDDMGKSPHLARIANSVFPDVCGEDDPTCRKFGFDHMTGQPTEMMAASFLYKAVKHNMEGVRLDPKLFQEVHTTKYGLMRIFKVLGVSEESKKWVADPANRKCDAPGSWYCVGQYPPALSKLIAKRKNFAQLEDFNRKDGEKSAYTRMARTPRHSCIIHQVPFCKLPRTNRLAQRGASGPAGAKEKAFDVEVVEIRRRFPWALLATAAGTAGLYAVYLRRQEELRIAEEEAAKLKAEAAATQAKAEAEKSQAEATAKAAALAEAEAAAAREAEAREAAEAEAKLQAEKQAALAATFRQGEQFLNRIRLVENGANYYSASDAHNEDLHELLASVQAFVDQQAFQDLQQAQGDKSELASKLMSSLSFLRLFLERLQTADKCEQQFDSAASLIRAERRRWLAGEAANLALVQDALTRAEASVFELQGLGMESSGFDEVIEMARSNLQEMKDQESKKQLREVAGKALEAAMDSSPFDCKVCEQSAKEARSAGCLPSAALEVAERVAELNEPRSELKNWASEFGRFGLEISSSASSGTVDAEDFVTAAVSATASMSDKELQDHVSRLAEALAMHHEREKLELSSAWTAMLPEWSRLSQEKIMKIREDFATRKRLGKETMKTELEETASLHLKEALEEAVGEVQERSERDVYDLQSSSMLQLSEDLHKAIRSLDGHLRSLPEFFTSRVQELWNQGRCPQHRVSMTSYSAAATLSVPLGSPLKSGDVAKSGGFVGNVASHLASHLPQGASALSAEELQHAFHRELPELVAAAFEPEHGGMLGNLVGKLFGRLYRFRGGQDELSMQEALESKLGTSVPLEEGRDVQKNLRALAEAFKWIELGEFRRALSTLDSLVGQCRARAEDWIHLAREALLLRQASDAVRARSRCLSMSLVE</sequence>
<feature type="compositionally biased region" description="Acidic residues" evidence="18">
    <location>
        <begin position="1445"/>
        <end position="1457"/>
    </location>
</feature>
<dbReference type="PROSITE" id="PS50158">
    <property type="entry name" value="ZF_CCHC"/>
    <property type="match status" value="1"/>
</dbReference>
<dbReference type="EC" id="2.4.99.18" evidence="6"/>
<evidence type="ECO:0000256" key="14">
    <source>
        <dbReference type="ARBA" id="ARBA00023211"/>
    </source>
</evidence>
<evidence type="ECO:0000256" key="16">
    <source>
        <dbReference type="PROSITE-ProRule" id="PRU00047"/>
    </source>
</evidence>
<evidence type="ECO:0000313" key="21">
    <source>
        <dbReference type="EMBL" id="CAK9112741.1"/>
    </source>
</evidence>
<feature type="transmembrane region" description="Helical" evidence="19">
    <location>
        <begin position="1665"/>
        <end position="1690"/>
    </location>
</feature>
<feature type="compositionally biased region" description="Basic and acidic residues" evidence="18">
    <location>
        <begin position="770"/>
        <end position="793"/>
    </location>
</feature>
<evidence type="ECO:0000256" key="1">
    <source>
        <dbReference type="ARBA" id="ARBA00001936"/>
    </source>
</evidence>
<feature type="region of interest" description="Disordered" evidence="18">
    <location>
        <begin position="1086"/>
        <end position="1108"/>
    </location>
</feature>
<dbReference type="SMART" id="SM00343">
    <property type="entry name" value="ZnF_C2HC"/>
    <property type="match status" value="1"/>
</dbReference>
<evidence type="ECO:0000256" key="18">
    <source>
        <dbReference type="SAM" id="MobiDB-lite"/>
    </source>
</evidence>
<keyword evidence="12 19" id="KW-1133">Transmembrane helix</keyword>
<evidence type="ECO:0000256" key="8">
    <source>
        <dbReference type="ARBA" id="ARBA00022679"/>
    </source>
</evidence>
<keyword evidence="14" id="KW-0464">Manganese</keyword>
<feature type="transmembrane region" description="Helical" evidence="19">
    <location>
        <begin position="1889"/>
        <end position="1919"/>
    </location>
</feature>
<reference evidence="21 22" key="1">
    <citation type="submission" date="2024-02" db="EMBL/GenBank/DDBJ databases">
        <authorList>
            <person name="Chen Y."/>
            <person name="Shah S."/>
            <person name="Dougan E. K."/>
            <person name="Thang M."/>
            <person name="Chan C."/>
        </authorList>
    </citation>
    <scope>NUCLEOTIDE SEQUENCE [LARGE SCALE GENOMIC DNA]</scope>
</reference>
<comment type="catalytic activity">
    <reaction evidence="15">
        <text>a di-trans,poly-cis-dolichyl diphosphooligosaccharide + L-asparaginyl-[protein] = N(4)-(oligosaccharide-(1-&gt;4)-N-acetyl-beta-D-glucosaminyl-(1-&gt;4)-N-acetyl-beta-D-glucosaminyl)-L-asparaginyl-[protein] + a di-trans,poly-cis-dolichyl diphosphate + H(+)</text>
        <dbReference type="Rhea" id="RHEA:22980"/>
        <dbReference type="Rhea" id="RHEA-COMP:12804"/>
        <dbReference type="Rhea" id="RHEA-COMP:12805"/>
        <dbReference type="Rhea" id="RHEA-COMP:19506"/>
        <dbReference type="Rhea" id="RHEA-COMP:19509"/>
        <dbReference type="ChEBI" id="CHEBI:15378"/>
        <dbReference type="ChEBI" id="CHEBI:50347"/>
        <dbReference type="ChEBI" id="CHEBI:57497"/>
        <dbReference type="ChEBI" id="CHEBI:57570"/>
        <dbReference type="ChEBI" id="CHEBI:132529"/>
        <dbReference type="EC" id="2.4.99.18"/>
    </reaction>
</comment>
<dbReference type="InterPro" id="IPR003674">
    <property type="entry name" value="Oligo_trans_STT3"/>
</dbReference>
<feature type="region of interest" description="Disordered" evidence="18">
    <location>
        <begin position="1258"/>
        <end position="1286"/>
    </location>
</feature>
<feature type="coiled-coil region" evidence="17">
    <location>
        <begin position="2536"/>
        <end position="2609"/>
    </location>
</feature>
<feature type="region of interest" description="Disordered" evidence="18">
    <location>
        <begin position="446"/>
        <end position="467"/>
    </location>
</feature>
<feature type="compositionally biased region" description="Basic residues" evidence="18">
    <location>
        <begin position="401"/>
        <end position="420"/>
    </location>
</feature>
<evidence type="ECO:0000256" key="11">
    <source>
        <dbReference type="ARBA" id="ARBA00022842"/>
    </source>
</evidence>
<evidence type="ECO:0000256" key="19">
    <source>
        <dbReference type="SAM" id="Phobius"/>
    </source>
</evidence>
<dbReference type="PANTHER" id="PTHR13872:SF1">
    <property type="entry name" value="DOLICHYL-DIPHOSPHOOLIGOSACCHARIDE--PROTEIN GLYCOSYLTRANSFERASE SUBUNIT STT3B"/>
    <property type="match status" value="1"/>
</dbReference>
<protein>
    <recommendedName>
        <fullName evidence="6">dolichyl-diphosphooligosaccharide--protein glycotransferase</fullName>
        <ecNumber evidence="6">2.4.99.18</ecNumber>
    </recommendedName>
</protein>
<evidence type="ECO:0000256" key="13">
    <source>
        <dbReference type="ARBA" id="ARBA00023136"/>
    </source>
</evidence>
<evidence type="ECO:0000256" key="7">
    <source>
        <dbReference type="ARBA" id="ARBA00022676"/>
    </source>
</evidence>
<dbReference type="Gene3D" id="3.40.50.12610">
    <property type="match status" value="1"/>
</dbReference>
<dbReference type="Pfam" id="PF02516">
    <property type="entry name" value="STT3"/>
    <property type="match status" value="1"/>
</dbReference>
<keyword evidence="22" id="KW-1185">Reference proteome</keyword>
<evidence type="ECO:0000256" key="3">
    <source>
        <dbReference type="ARBA" id="ARBA00004127"/>
    </source>
</evidence>
<comment type="similarity">
    <text evidence="5">Belongs to the STT3 family.</text>
</comment>
<comment type="cofactor">
    <cofactor evidence="1">
        <name>Mn(2+)</name>
        <dbReference type="ChEBI" id="CHEBI:29035"/>
    </cofactor>
</comment>
<comment type="subcellular location">
    <subcellularLocation>
        <location evidence="3">Endomembrane system</location>
        <topology evidence="3">Multi-pass membrane protein</topology>
    </subcellularLocation>
</comment>
<keyword evidence="10" id="KW-0479">Metal-binding</keyword>
<feature type="transmembrane region" description="Helical" evidence="19">
    <location>
        <begin position="1931"/>
        <end position="1952"/>
    </location>
</feature>
<dbReference type="EMBL" id="CAXAMN010027761">
    <property type="protein sequence ID" value="CAK9112741.1"/>
    <property type="molecule type" value="Genomic_DNA"/>
</dbReference>
<feature type="transmembrane region" description="Helical" evidence="19">
    <location>
        <begin position="1989"/>
        <end position="2012"/>
    </location>
</feature>
<comment type="cofactor">
    <cofactor evidence="2">
        <name>Mg(2+)</name>
        <dbReference type="ChEBI" id="CHEBI:18420"/>
    </cofactor>
</comment>
<dbReference type="Proteomes" id="UP001642484">
    <property type="component" value="Unassembled WGS sequence"/>
</dbReference>
<evidence type="ECO:0000313" key="22">
    <source>
        <dbReference type="Proteomes" id="UP001642484"/>
    </source>
</evidence>
<keyword evidence="8" id="KW-0808">Transferase</keyword>
<feature type="domain" description="CCHC-type" evidence="20">
    <location>
        <begin position="355"/>
        <end position="369"/>
    </location>
</feature>
<name>A0ABP0SKB6_9DINO</name>
<evidence type="ECO:0000256" key="4">
    <source>
        <dbReference type="ARBA" id="ARBA00004922"/>
    </source>
</evidence>
<keyword evidence="11" id="KW-0460">Magnesium</keyword>
<keyword evidence="16" id="KW-0863">Zinc-finger</keyword>
<dbReference type="InterPro" id="IPR001878">
    <property type="entry name" value="Znf_CCHC"/>
</dbReference>
<feature type="region of interest" description="Disordered" evidence="18">
    <location>
        <begin position="770"/>
        <end position="808"/>
    </location>
</feature>
<accession>A0ABP0SKB6</accession>
<gene>
    <name evidence="21" type="ORF">CCMP2556_LOCUS52238</name>
</gene>
<dbReference type="Pfam" id="PF21436">
    <property type="entry name" value="STT3-PglB_core"/>
    <property type="match status" value="1"/>
</dbReference>
<feature type="region of interest" description="Disordered" evidence="18">
    <location>
        <begin position="400"/>
        <end position="420"/>
    </location>
</feature>
<feature type="compositionally biased region" description="Low complexity" evidence="18">
    <location>
        <begin position="1087"/>
        <end position="1096"/>
    </location>
</feature>
<keyword evidence="9 19" id="KW-0812">Transmembrane</keyword>
<comment type="caution">
    <text evidence="21">The sequence shown here is derived from an EMBL/GenBank/DDBJ whole genome shotgun (WGS) entry which is preliminary data.</text>
</comment>
<dbReference type="InterPro" id="IPR048307">
    <property type="entry name" value="STT3_N"/>
</dbReference>
<evidence type="ECO:0000256" key="15">
    <source>
        <dbReference type="ARBA" id="ARBA00048829"/>
    </source>
</evidence>
<evidence type="ECO:0000256" key="6">
    <source>
        <dbReference type="ARBA" id="ARBA00012605"/>
    </source>
</evidence>
<keyword evidence="17" id="KW-0175">Coiled coil</keyword>
<evidence type="ECO:0000256" key="17">
    <source>
        <dbReference type="SAM" id="Coils"/>
    </source>
</evidence>
<feature type="transmembrane region" description="Helical" evidence="19">
    <location>
        <begin position="1408"/>
        <end position="1428"/>
    </location>
</feature>
<evidence type="ECO:0000256" key="5">
    <source>
        <dbReference type="ARBA" id="ARBA00010810"/>
    </source>
</evidence>
<dbReference type="InterPro" id="IPR048999">
    <property type="entry name" value="STT3-PglB_core"/>
</dbReference>
<dbReference type="PANTHER" id="PTHR13872">
    <property type="entry name" value="DOLICHYL-DIPHOSPHOOLIGOSACCHARIDE--PROTEIN GLYCOSYLTRANSFERASE SUBUNIT"/>
    <property type="match status" value="1"/>
</dbReference>
<proteinExistence type="inferred from homology"/>
<evidence type="ECO:0000256" key="12">
    <source>
        <dbReference type="ARBA" id="ARBA00022989"/>
    </source>
</evidence>
<evidence type="ECO:0000256" key="9">
    <source>
        <dbReference type="ARBA" id="ARBA00022692"/>
    </source>
</evidence>
<evidence type="ECO:0000256" key="10">
    <source>
        <dbReference type="ARBA" id="ARBA00022723"/>
    </source>
</evidence>
<feature type="region of interest" description="Disordered" evidence="18">
    <location>
        <begin position="1582"/>
        <end position="1601"/>
    </location>
</feature>
<organism evidence="21 22">
    <name type="scientific">Durusdinium trenchii</name>
    <dbReference type="NCBI Taxonomy" id="1381693"/>
    <lineage>
        <taxon>Eukaryota</taxon>
        <taxon>Sar</taxon>
        <taxon>Alveolata</taxon>
        <taxon>Dinophyceae</taxon>
        <taxon>Suessiales</taxon>
        <taxon>Symbiodiniaceae</taxon>
        <taxon>Durusdinium</taxon>
    </lineage>
</organism>
<evidence type="ECO:0000259" key="20">
    <source>
        <dbReference type="PROSITE" id="PS50158"/>
    </source>
</evidence>
<keyword evidence="7" id="KW-0328">Glycosyltransferase</keyword>